<feature type="region of interest" description="Disordered" evidence="1">
    <location>
        <begin position="1"/>
        <end position="62"/>
    </location>
</feature>
<dbReference type="AlphaFoldDB" id="A0A7J8VEZ5"/>
<dbReference type="Proteomes" id="UP000593573">
    <property type="component" value="Unassembled WGS sequence"/>
</dbReference>
<protein>
    <submittedName>
        <fullName evidence="2">Uncharacterized protein</fullName>
    </submittedName>
</protein>
<proteinExistence type="predicted"/>
<evidence type="ECO:0000256" key="1">
    <source>
        <dbReference type="SAM" id="MobiDB-lite"/>
    </source>
</evidence>
<evidence type="ECO:0000313" key="2">
    <source>
        <dbReference type="EMBL" id="MBA0661361.1"/>
    </source>
</evidence>
<evidence type="ECO:0000313" key="3">
    <source>
        <dbReference type="Proteomes" id="UP000593573"/>
    </source>
</evidence>
<accession>A0A7J8VEZ5</accession>
<name>A0A7J8VEZ5_9ROSI</name>
<organism evidence="2 3">
    <name type="scientific">Gossypium klotzschianum</name>
    <dbReference type="NCBI Taxonomy" id="34286"/>
    <lineage>
        <taxon>Eukaryota</taxon>
        <taxon>Viridiplantae</taxon>
        <taxon>Streptophyta</taxon>
        <taxon>Embryophyta</taxon>
        <taxon>Tracheophyta</taxon>
        <taxon>Spermatophyta</taxon>
        <taxon>Magnoliopsida</taxon>
        <taxon>eudicotyledons</taxon>
        <taxon>Gunneridae</taxon>
        <taxon>Pentapetalae</taxon>
        <taxon>rosids</taxon>
        <taxon>malvids</taxon>
        <taxon>Malvales</taxon>
        <taxon>Malvaceae</taxon>
        <taxon>Malvoideae</taxon>
        <taxon>Gossypium</taxon>
    </lineage>
</organism>
<reference evidence="2 3" key="1">
    <citation type="journal article" date="2019" name="Genome Biol. Evol.">
        <title>Insights into the evolution of the New World diploid cottons (Gossypium, subgenus Houzingenia) based on genome sequencing.</title>
        <authorList>
            <person name="Grover C.E."/>
            <person name="Arick M.A. 2nd"/>
            <person name="Thrash A."/>
            <person name="Conover J.L."/>
            <person name="Sanders W.S."/>
            <person name="Peterson D.G."/>
            <person name="Frelichowski J.E."/>
            <person name="Scheffler J.A."/>
            <person name="Scheffler B.E."/>
            <person name="Wendel J.F."/>
        </authorList>
    </citation>
    <scope>NUCLEOTIDE SEQUENCE [LARGE SCALE GENOMIC DNA]</scope>
    <source>
        <strain evidence="2">57</strain>
        <tissue evidence="2">Leaf</tissue>
    </source>
</reference>
<gene>
    <name evidence="2" type="ORF">Goklo_005668</name>
</gene>
<keyword evidence="3" id="KW-1185">Reference proteome</keyword>
<feature type="compositionally biased region" description="Low complexity" evidence="1">
    <location>
        <begin position="1"/>
        <end position="11"/>
    </location>
</feature>
<sequence length="62" mass="5956">MAPAAAAAASSSDEESEGTSASSPTTPHAAEQTVAVPMHQHGSNIQAVGAGGSHCEPGLSVD</sequence>
<feature type="non-terminal residue" evidence="2">
    <location>
        <position position="62"/>
    </location>
</feature>
<dbReference type="OrthoDB" id="1748642at2759"/>
<comment type="caution">
    <text evidence="2">The sequence shown here is derived from an EMBL/GenBank/DDBJ whole genome shotgun (WGS) entry which is preliminary data.</text>
</comment>
<dbReference type="EMBL" id="JABFAB010000010">
    <property type="protein sequence ID" value="MBA0661361.1"/>
    <property type="molecule type" value="Genomic_DNA"/>
</dbReference>